<protein>
    <recommendedName>
        <fullName evidence="3">BTB domain-containing protein</fullName>
    </recommendedName>
</protein>
<dbReference type="OrthoDB" id="1022638at2759"/>
<keyword evidence="2" id="KW-1185">Reference proteome</keyword>
<evidence type="ECO:0008006" key="3">
    <source>
        <dbReference type="Google" id="ProtNLM"/>
    </source>
</evidence>
<evidence type="ECO:0000313" key="2">
    <source>
        <dbReference type="Proteomes" id="UP000799770"/>
    </source>
</evidence>
<evidence type="ECO:0000313" key="1">
    <source>
        <dbReference type="EMBL" id="KAF2122113.1"/>
    </source>
</evidence>
<dbReference type="AlphaFoldDB" id="A0A6A5ZTC3"/>
<sequence>MRSDSSPEFGFRFPDRRLNKKRAPILDDLETPPPTRLRTRPEKFSTKVFPLYKSLVGITSPFLAAALKKAWTDLRQGPIQITFDYPDAFRVYCEWLLTRPDRIDLSQVTTSRWALGSSLAYAYVLGEHLLDAEFRNEIIHAMLTHYINSSALPDELTVKTIYSGTTIEPPARVLIVDLYVYGGTVKMSTWRHMASHTCCEFIDDLVCALFRVRQKAPLLPKRLKDYQLRDPSSLQKGNVQYMGGGP</sequence>
<organism evidence="1 2">
    <name type="scientific">Lophiotrema nucula</name>
    <dbReference type="NCBI Taxonomy" id="690887"/>
    <lineage>
        <taxon>Eukaryota</taxon>
        <taxon>Fungi</taxon>
        <taxon>Dikarya</taxon>
        <taxon>Ascomycota</taxon>
        <taxon>Pezizomycotina</taxon>
        <taxon>Dothideomycetes</taxon>
        <taxon>Pleosporomycetidae</taxon>
        <taxon>Pleosporales</taxon>
        <taxon>Lophiotremataceae</taxon>
        <taxon>Lophiotrema</taxon>
    </lineage>
</organism>
<dbReference type="EMBL" id="ML977311">
    <property type="protein sequence ID" value="KAF2122113.1"/>
    <property type="molecule type" value="Genomic_DNA"/>
</dbReference>
<proteinExistence type="predicted"/>
<reference evidence="1" key="1">
    <citation type="journal article" date="2020" name="Stud. Mycol.">
        <title>101 Dothideomycetes genomes: a test case for predicting lifestyles and emergence of pathogens.</title>
        <authorList>
            <person name="Haridas S."/>
            <person name="Albert R."/>
            <person name="Binder M."/>
            <person name="Bloem J."/>
            <person name="Labutti K."/>
            <person name="Salamov A."/>
            <person name="Andreopoulos B."/>
            <person name="Baker S."/>
            <person name="Barry K."/>
            <person name="Bills G."/>
            <person name="Bluhm B."/>
            <person name="Cannon C."/>
            <person name="Castanera R."/>
            <person name="Culley D."/>
            <person name="Daum C."/>
            <person name="Ezra D."/>
            <person name="Gonzalez J."/>
            <person name="Henrissat B."/>
            <person name="Kuo A."/>
            <person name="Liang C."/>
            <person name="Lipzen A."/>
            <person name="Lutzoni F."/>
            <person name="Magnuson J."/>
            <person name="Mondo S."/>
            <person name="Nolan M."/>
            <person name="Ohm R."/>
            <person name="Pangilinan J."/>
            <person name="Park H.-J."/>
            <person name="Ramirez L."/>
            <person name="Alfaro M."/>
            <person name="Sun H."/>
            <person name="Tritt A."/>
            <person name="Yoshinaga Y."/>
            <person name="Zwiers L.-H."/>
            <person name="Turgeon B."/>
            <person name="Goodwin S."/>
            <person name="Spatafora J."/>
            <person name="Crous P."/>
            <person name="Grigoriev I."/>
        </authorList>
    </citation>
    <scope>NUCLEOTIDE SEQUENCE</scope>
    <source>
        <strain evidence="1">CBS 627.86</strain>
    </source>
</reference>
<gene>
    <name evidence="1" type="ORF">BDV96DRAFT_594041</name>
</gene>
<dbReference type="Proteomes" id="UP000799770">
    <property type="component" value="Unassembled WGS sequence"/>
</dbReference>
<name>A0A6A5ZTC3_9PLEO</name>
<accession>A0A6A5ZTC3</accession>